<accession>A0A523UWC6</accession>
<organism evidence="1 2">
    <name type="scientific">Aerophobetes bacterium</name>
    <dbReference type="NCBI Taxonomy" id="2030807"/>
    <lineage>
        <taxon>Bacteria</taxon>
        <taxon>Candidatus Aerophobota</taxon>
    </lineage>
</organism>
<dbReference type="EMBL" id="SOJK01000114">
    <property type="protein sequence ID" value="TET46800.1"/>
    <property type="molecule type" value="Genomic_DNA"/>
</dbReference>
<name>A0A523UWC6_UNCAE</name>
<gene>
    <name evidence="1" type="ORF">E3J59_02775</name>
</gene>
<reference evidence="1 2" key="1">
    <citation type="submission" date="2019-03" db="EMBL/GenBank/DDBJ databases">
        <title>Metabolic potential of uncultured bacteria and archaea associated with petroleum seepage in deep-sea sediments.</title>
        <authorList>
            <person name="Dong X."/>
            <person name="Hubert C."/>
        </authorList>
    </citation>
    <scope>NUCLEOTIDE SEQUENCE [LARGE SCALE GENOMIC DNA]</scope>
    <source>
        <strain evidence="1">E29_bin78</strain>
    </source>
</reference>
<comment type="caution">
    <text evidence="1">The sequence shown here is derived from an EMBL/GenBank/DDBJ whole genome shotgun (WGS) entry which is preliminary data.</text>
</comment>
<proteinExistence type="predicted"/>
<evidence type="ECO:0000313" key="2">
    <source>
        <dbReference type="Proteomes" id="UP000320679"/>
    </source>
</evidence>
<dbReference type="AlphaFoldDB" id="A0A523UWC6"/>
<evidence type="ECO:0000313" key="1">
    <source>
        <dbReference type="EMBL" id="TET46800.1"/>
    </source>
</evidence>
<dbReference type="Proteomes" id="UP000320679">
    <property type="component" value="Unassembled WGS sequence"/>
</dbReference>
<sequence length="363" mass="41043">MWGNFFQAGQISLARDRKQTGSRTPQSLLKISTIPGLYPLGLHLHQFDKAKDRPAIVSQVKSGKKGGVEVPMDKTNNELQKDTIVTTKPQMKDGEKEAQLNVAKTGTATQTGLLEFSKKSNVNERVKPSRSISRKLQGVEVGTINKSKSSTDREGAQTAGDRIQVFPTGQRNKVLNQVEEERLQKKTSNRKEGDYNLDTDPEKIRVDIRSQMKRISPDKRFQSGLVNDDKSSQDIIENKEIRLRMVGSEAQKVSRISPMPASEGRKKMERARGKYIPMQKPLSSFKDLSSWIRKAEAVLKQINELLPLLARKAKENLELNQNLQKPARIISESKNVKKSQDSVKREHSNYLVRRYQGNFHLGV</sequence>
<protein>
    <submittedName>
        <fullName evidence="1">Uncharacterized protein</fullName>
    </submittedName>
</protein>